<name>A0ACB8FBR4_9SAUR</name>
<evidence type="ECO:0000313" key="1">
    <source>
        <dbReference type="EMBL" id="KAH8002445.1"/>
    </source>
</evidence>
<organism evidence="1 2">
    <name type="scientific">Sphaerodactylus townsendi</name>
    <dbReference type="NCBI Taxonomy" id="933632"/>
    <lineage>
        <taxon>Eukaryota</taxon>
        <taxon>Metazoa</taxon>
        <taxon>Chordata</taxon>
        <taxon>Craniata</taxon>
        <taxon>Vertebrata</taxon>
        <taxon>Euteleostomi</taxon>
        <taxon>Lepidosauria</taxon>
        <taxon>Squamata</taxon>
        <taxon>Bifurcata</taxon>
        <taxon>Gekkota</taxon>
        <taxon>Sphaerodactylidae</taxon>
        <taxon>Sphaerodactylus</taxon>
    </lineage>
</organism>
<comment type="caution">
    <text evidence="1">The sequence shown here is derived from an EMBL/GenBank/DDBJ whole genome shotgun (WGS) entry which is preliminary data.</text>
</comment>
<protein>
    <submittedName>
        <fullName evidence="1">Uncharacterized protein</fullName>
    </submittedName>
</protein>
<dbReference type="EMBL" id="CM037621">
    <property type="protein sequence ID" value="KAH8002445.1"/>
    <property type="molecule type" value="Genomic_DNA"/>
</dbReference>
<keyword evidence="2" id="KW-1185">Reference proteome</keyword>
<accession>A0ACB8FBR4</accession>
<evidence type="ECO:0000313" key="2">
    <source>
        <dbReference type="Proteomes" id="UP000827872"/>
    </source>
</evidence>
<gene>
    <name evidence="1" type="ORF">K3G42_024514</name>
</gene>
<dbReference type="Proteomes" id="UP000827872">
    <property type="component" value="Linkage Group LG08"/>
</dbReference>
<reference evidence="1" key="1">
    <citation type="submission" date="2021-08" db="EMBL/GenBank/DDBJ databases">
        <title>The first chromosome-level gecko genome reveals the dynamic sex chromosomes of Neotropical dwarf geckos (Sphaerodactylidae: Sphaerodactylus).</title>
        <authorList>
            <person name="Pinto B.J."/>
            <person name="Keating S.E."/>
            <person name="Gamble T."/>
        </authorList>
    </citation>
    <scope>NUCLEOTIDE SEQUENCE</scope>
    <source>
        <strain evidence="1">TG3544</strain>
    </source>
</reference>
<sequence length="139" mass="14829">MLSFCSSVILVFSVQSDSKSFHERGCIICIGSKLPSVPLHFTGPPSEHLLFAVFHLKCYVSCLIFLVVPVQSPSDGSPQVFAKYILFATLIGDVHCMPVGRHPEDLACGPSIQIAPAGTTNTASGSSPLSSVAIPFYFL</sequence>
<proteinExistence type="predicted"/>